<evidence type="ECO:0000313" key="2">
    <source>
        <dbReference type="EMBL" id="MPM82452.1"/>
    </source>
</evidence>
<dbReference type="EMBL" id="VSSQ01031536">
    <property type="protein sequence ID" value="MPM82452.1"/>
    <property type="molecule type" value="Genomic_DNA"/>
</dbReference>
<comment type="caution">
    <text evidence="2">The sequence shown here is derived from an EMBL/GenBank/DDBJ whole genome shotgun (WGS) entry which is preliminary data.</text>
</comment>
<gene>
    <name evidence="2" type="ORF">SDC9_129513</name>
</gene>
<sequence length="121" mass="14027">MSERREQSNIWVIAVGQVFERSERLNLEEEFGEQQDRQHSDEWREKGNNPPVQPVIVDFAGAHHQTVGGEDRHQHRHRHREPWHLAAAEQKIRGVAFIFGKIPADCQHGNKIEDDNQVIGP</sequence>
<feature type="region of interest" description="Disordered" evidence="1">
    <location>
        <begin position="29"/>
        <end position="52"/>
    </location>
</feature>
<reference evidence="2" key="1">
    <citation type="submission" date="2019-08" db="EMBL/GenBank/DDBJ databases">
        <authorList>
            <person name="Kucharzyk K."/>
            <person name="Murdoch R.W."/>
            <person name="Higgins S."/>
            <person name="Loffler F."/>
        </authorList>
    </citation>
    <scope>NUCLEOTIDE SEQUENCE</scope>
</reference>
<protein>
    <submittedName>
        <fullName evidence="2">Uncharacterized protein</fullName>
    </submittedName>
</protein>
<evidence type="ECO:0000256" key="1">
    <source>
        <dbReference type="SAM" id="MobiDB-lite"/>
    </source>
</evidence>
<accession>A0A645D0X8</accession>
<dbReference type="AlphaFoldDB" id="A0A645D0X8"/>
<name>A0A645D0X8_9ZZZZ</name>
<feature type="compositionally biased region" description="Basic and acidic residues" evidence="1">
    <location>
        <begin position="34"/>
        <end position="47"/>
    </location>
</feature>
<organism evidence="2">
    <name type="scientific">bioreactor metagenome</name>
    <dbReference type="NCBI Taxonomy" id="1076179"/>
    <lineage>
        <taxon>unclassified sequences</taxon>
        <taxon>metagenomes</taxon>
        <taxon>ecological metagenomes</taxon>
    </lineage>
</organism>
<proteinExistence type="predicted"/>